<dbReference type="Proteomes" id="UP000020561">
    <property type="component" value="Unassembled WGS sequence"/>
</dbReference>
<dbReference type="EMBL" id="JAOA01000011">
    <property type="protein sequence ID" value="EUA11027.1"/>
    <property type="molecule type" value="Genomic_DNA"/>
</dbReference>
<dbReference type="AlphaFoldDB" id="X7YUX1"/>
<evidence type="ECO:0000313" key="1">
    <source>
        <dbReference type="EMBL" id="EUA11027.1"/>
    </source>
</evidence>
<accession>X7YUX1</accession>
<evidence type="ECO:0000313" key="2">
    <source>
        <dbReference type="Proteomes" id="UP000020561"/>
    </source>
</evidence>
<dbReference type="PATRIC" id="fig|1299326.3.peg.5369"/>
<organism evidence="1 2">
    <name type="scientific">Mycobacterium kansasii 662</name>
    <dbReference type="NCBI Taxonomy" id="1299326"/>
    <lineage>
        <taxon>Bacteria</taxon>
        <taxon>Bacillati</taxon>
        <taxon>Actinomycetota</taxon>
        <taxon>Actinomycetes</taxon>
        <taxon>Mycobacteriales</taxon>
        <taxon>Mycobacteriaceae</taxon>
        <taxon>Mycobacterium</taxon>
    </lineage>
</organism>
<name>X7YUX1_MYCKA</name>
<sequence>MRWAALSRLERVATEFIYHRRDADRFDGLYRPVNRCGVERCRD</sequence>
<proteinExistence type="predicted"/>
<reference evidence="1 2" key="1">
    <citation type="submission" date="2013-12" db="EMBL/GenBank/DDBJ databases">
        <authorList>
            <person name="Brown-Elliot B."/>
            <person name="Wallace R."/>
            <person name="Lenaerts A."/>
            <person name="Ordway D."/>
            <person name="DeGroote M.A."/>
            <person name="Parker T."/>
            <person name="Sizemore C."/>
            <person name="Tallon L.J."/>
            <person name="Sadzewicz L.K."/>
            <person name="Sengamalay N."/>
            <person name="Fraser C.M."/>
            <person name="Hine E."/>
            <person name="Shefchek K.A."/>
            <person name="Das S.P."/>
            <person name="Tettelin H."/>
        </authorList>
    </citation>
    <scope>NUCLEOTIDE SEQUENCE [LARGE SCALE GENOMIC DNA]</scope>
    <source>
        <strain evidence="1 2">662</strain>
    </source>
</reference>
<comment type="caution">
    <text evidence="1">The sequence shown here is derived from an EMBL/GenBank/DDBJ whole genome shotgun (WGS) entry which is preliminary data.</text>
</comment>
<gene>
    <name evidence="1" type="ORF">I545_5575</name>
</gene>
<protein>
    <submittedName>
        <fullName evidence="1">Uncharacterized protein</fullName>
    </submittedName>
</protein>